<dbReference type="GeneID" id="45433495"/>
<dbReference type="Proteomes" id="UP000035930">
    <property type="component" value="Chromosome"/>
</dbReference>
<keyword evidence="3" id="KW-1185">Reference proteome</keyword>
<evidence type="ECO:0000313" key="1">
    <source>
        <dbReference type="EMBL" id="AKN89037.1"/>
    </source>
</evidence>
<dbReference type="EMBL" id="QPQM01000011">
    <property type="protein sequence ID" value="NIY56688.1"/>
    <property type="molecule type" value="Genomic_DNA"/>
</dbReference>
<proteinExistence type="predicted"/>
<dbReference type="Gene3D" id="3.90.1720.10">
    <property type="entry name" value="endopeptidase domain like (from Nostoc punctiforme)"/>
    <property type="match status" value="1"/>
</dbReference>
<reference evidence="2" key="3">
    <citation type="journal article" date="2020" name="Int. J. Syst. Evol. Microbiol.">
        <title>Reclassification of Francisella noatunensis subsp. orientalis Ottem et al. 2009 as Francisella orientalis sp. nov., Francisella noatunensis subsp. chilensis subsp. nov. and emended description of Francisella noatunensis.</title>
        <authorList>
            <person name="Ramirez-Paredes J.G."/>
            <person name="Larsson P."/>
            <person name="Thompson K.D."/>
            <person name="Penman D.J."/>
            <person name="Busse H.J."/>
            <person name="Ohrman C."/>
            <person name="Sjodin A."/>
            <person name="Soto E."/>
            <person name="Richards R.H."/>
            <person name="Adams A."/>
            <person name="Colquhoun D.J."/>
        </authorList>
    </citation>
    <scope>NUCLEOTIDE SEQUENCE</scope>
    <source>
        <strain evidence="2">LADL-07285A</strain>
    </source>
</reference>
<dbReference type="InterPro" id="IPR038765">
    <property type="entry name" value="Papain-like_cys_pep_sf"/>
</dbReference>
<dbReference type="AlphaFoldDB" id="A0AAP6X6L6"/>
<accession>A0AAP6X6L6</accession>
<dbReference type="RefSeq" id="WP_014714910.1">
    <property type="nucleotide sequence ID" value="NZ_CP011923.2"/>
</dbReference>
<dbReference type="InterPro" id="IPR024453">
    <property type="entry name" value="Peptidase_C92"/>
</dbReference>
<dbReference type="EMBL" id="CP011923">
    <property type="protein sequence ID" value="AKN89037.1"/>
    <property type="molecule type" value="Genomic_DNA"/>
</dbReference>
<protein>
    <submittedName>
        <fullName evidence="2">Uncharacterized protein</fullName>
    </submittedName>
</protein>
<reference evidence="1" key="2">
    <citation type="submission" date="2017-08" db="EMBL/GenBank/DDBJ databases">
        <title>Complete Genome Sequence of Francisella noatunensis subsp. orientalis strain FNO190.</title>
        <authorList>
            <person name="Pereira F.L."/>
            <person name="Goncalves L.A."/>
            <person name="Guilherme T.C."/>
            <person name="Soares S.C."/>
            <person name="Dorella F.A."/>
            <person name="Carvalho A.F."/>
            <person name="Leibowitz M.P."/>
            <person name="Leal C.A.G."/>
            <person name="Azevedo V.A.C."/>
            <person name="Figueiredo H.C.P."/>
        </authorList>
    </citation>
    <scope>NUCLEOTIDE SEQUENCE</scope>
    <source>
        <strain evidence="1">FNO190</strain>
    </source>
</reference>
<reference evidence="3" key="1">
    <citation type="submission" date="2015-02" db="EMBL/GenBank/DDBJ databases">
        <title>Complete genome sequence of Francisella noatunensis subsp. orientalis FNO190 isolated from farm-raised Nile tilapia in Brazil.</title>
        <authorList>
            <person name="Figueiredo H.C.P."/>
            <person name="Leal C.A.G."/>
            <person name="Pereira F.L."/>
            <person name="Soares S.C."/>
            <person name="Goncalves L.A."/>
            <person name="Dorella F.A."/>
            <person name="Carvalho A.F."/>
            <person name="Azevedo V.A.C."/>
        </authorList>
    </citation>
    <scope>NUCLEOTIDE SEQUENCE [LARGE SCALE GENOMIC DNA]</scope>
    <source>
        <strain evidence="3">FNO190</strain>
    </source>
</reference>
<name>A0AAP6X6L6_9GAMM</name>
<evidence type="ECO:0000313" key="3">
    <source>
        <dbReference type="Proteomes" id="UP000035930"/>
    </source>
</evidence>
<gene>
    <name evidence="2" type="ORF">CHQ83_05090</name>
    <name evidence="1" type="ORF">FNO190_1394</name>
</gene>
<dbReference type="Proteomes" id="UP000774689">
    <property type="component" value="Unassembled WGS sequence"/>
</dbReference>
<sequence>MNINNLKKGDVIFIVDEAEKNISNLFTGFGGYSYYHCALYMGNGDIIEAIPVAGVIQTKLSKYSNKKTLISRVSESEEFLQEVVNNAREFIGFAYNDLFLPDLKDKLYCSQLIHEVFDSVCKGKYFSQHTLNYIAIDDVAVSKYWLDFYGEHGLKVPQGEHGSHPNNLSLDKKFTHGAFLGSI</sequence>
<evidence type="ECO:0000313" key="4">
    <source>
        <dbReference type="Proteomes" id="UP000774689"/>
    </source>
</evidence>
<organism evidence="2 4">
    <name type="scientific">Francisella orientalis</name>
    <dbReference type="NCBI Taxonomy" id="299583"/>
    <lineage>
        <taxon>Bacteria</taxon>
        <taxon>Pseudomonadati</taxon>
        <taxon>Pseudomonadota</taxon>
        <taxon>Gammaproteobacteria</taxon>
        <taxon>Thiotrichales</taxon>
        <taxon>Francisellaceae</taxon>
        <taxon>Francisella</taxon>
    </lineage>
</organism>
<evidence type="ECO:0000313" key="2">
    <source>
        <dbReference type="EMBL" id="NIY56688.1"/>
    </source>
</evidence>
<dbReference type="SUPFAM" id="SSF54001">
    <property type="entry name" value="Cysteine proteinases"/>
    <property type="match status" value="1"/>
</dbReference>
<dbReference type="Pfam" id="PF05708">
    <property type="entry name" value="Peptidase_C92"/>
    <property type="match status" value="1"/>
</dbReference>